<evidence type="ECO:0000259" key="8">
    <source>
        <dbReference type="PROSITE" id="PS50303"/>
    </source>
</evidence>
<feature type="transmembrane region" description="Helical" evidence="7">
    <location>
        <begin position="20"/>
        <end position="43"/>
    </location>
</feature>
<reference evidence="9 10" key="1">
    <citation type="submission" date="2024-02" db="EMBL/GenBank/DDBJ databases">
        <authorList>
            <person name="Chen Y."/>
            <person name="Shah S."/>
            <person name="Dougan E. K."/>
            <person name="Thang M."/>
            <person name="Chan C."/>
        </authorList>
    </citation>
    <scope>NUCLEOTIDE SEQUENCE [LARGE SCALE GENOMIC DNA]</scope>
</reference>
<evidence type="ECO:0000256" key="3">
    <source>
        <dbReference type="ARBA" id="ARBA00022737"/>
    </source>
</evidence>
<dbReference type="Proteomes" id="UP001642464">
    <property type="component" value="Unassembled WGS sequence"/>
</dbReference>
<keyword evidence="2 7" id="KW-0812">Transmembrane</keyword>
<evidence type="ECO:0000256" key="2">
    <source>
        <dbReference type="ARBA" id="ARBA00022692"/>
    </source>
</evidence>
<dbReference type="Pfam" id="PF04142">
    <property type="entry name" value="Nuc_sug_transp"/>
    <property type="match status" value="1"/>
</dbReference>
<keyword evidence="5 7" id="KW-0472">Membrane</keyword>
<feature type="repeat" description="Pumilio" evidence="6">
    <location>
        <begin position="476"/>
        <end position="511"/>
    </location>
</feature>
<accession>A0ABP0H8M7</accession>
<dbReference type="PROSITE" id="PS50302">
    <property type="entry name" value="PUM"/>
    <property type="match status" value="5"/>
</dbReference>
<feature type="repeat" description="Pumilio" evidence="6">
    <location>
        <begin position="588"/>
        <end position="625"/>
    </location>
</feature>
<dbReference type="InterPro" id="IPR011989">
    <property type="entry name" value="ARM-like"/>
</dbReference>
<keyword evidence="10" id="KW-1185">Reference proteome</keyword>
<feature type="repeat" description="Pumilio" evidence="6">
    <location>
        <begin position="626"/>
        <end position="664"/>
    </location>
</feature>
<dbReference type="InterPro" id="IPR033133">
    <property type="entry name" value="PUM-HD"/>
</dbReference>
<evidence type="ECO:0000256" key="4">
    <source>
        <dbReference type="ARBA" id="ARBA00022989"/>
    </source>
</evidence>
<dbReference type="SUPFAM" id="SSF103481">
    <property type="entry name" value="Multidrug resistance efflux transporter EmrE"/>
    <property type="match status" value="1"/>
</dbReference>
<dbReference type="InterPro" id="IPR016024">
    <property type="entry name" value="ARM-type_fold"/>
</dbReference>
<dbReference type="Gene3D" id="1.25.10.10">
    <property type="entry name" value="Leucine-rich Repeat Variant"/>
    <property type="match status" value="1"/>
</dbReference>
<comment type="caution">
    <text evidence="9">The sequence shown here is derived from an EMBL/GenBank/DDBJ whole genome shotgun (WGS) entry which is preliminary data.</text>
</comment>
<dbReference type="EMBL" id="CAXAMM010000225">
    <property type="protein sequence ID" value="CAK8986545.1"/>
    <property type="molecule type" value="Genomic_DNA"/>
</dbReference>
<evidence type="ECO:0000256" key="1">
    <source>
        <dbReference type="ARBA" id="ARBA00004141"/>
    </source>
</evidence>
<dbReference type="PANTHER" id="PTHR10231">
    <property type="entry name" value="NUCLEOTIDE-SUGAR TRANSMEMBRANE TRANSPORTER"/>
    <property type="match status" value="1"/>
</dbReference>
<keyword evidence="4 7" id="KW-1133">Transmembrane helix</keyword>
<proteinExistence type="predicted"/>
<feature type="repeat" description="Pumilio" evidence="6">
    <location>
        <begin position="672"/>
        <end position="715"/>
    </location>
</feature>
<sequence>MLMVSYSVQSLLITSSKSHVQYSATVAVFFTECVKLVFALVMLPPKALSSLHKSASWLFAVPAALYTLQNRLVFEALHFISPPEYQLLNNMKLFTTSLVFRVVMKRQLRVFQWLALLLLGLGMALATTPKPGSTTQEDTRHDVWIGSAIMFAVAWCSAVAGVMNEWLIKSSSSVLEANVWLYLFGALITLASLLGSETAAEGYLAGFDSSMLPWSVVLCNAVLGQSIAFLFRYADSIVKLYAVCAAMALTAILSSIFLSYSLDFHTLGGYLVTFLSMCLYYLPPDVLFSSDTDFFHGRQRPEKMQLSGLLVMARRSDGIDEFRFPWEPLKVSEVHLHTRLCRDVEEEILVPGRPSTLKLSEYLESGPHVPSGPPPGLDLPLTLLERRSGPQIPQVREPTKRMKRMAFTSFLRTPNGAEETCLKLDSAMLDSSYVAELVAAVLPDLPSLACDPQGIQVLSKLLSVSSRESLCKLARRLQGSILKLTKDKHGCWFMQQALHFVPCELQELIQEELKGKILACSQHLHGNFVLQKCVELLPGTISFIIKELKNHVMEAAMHVYSCRVLQRIIERNDKRLFGRPDMIGVLETLLRLENLQKLVIEPYGNNVIRAVLACGTSLHVQKIMKVFACGEAGLLALARNRHGSLVLEKLLETLNGELRNELQAEREALMCAILGGTESSLFVQIALDRFGNYIAQRTIEVSEGQEQQRVQELLKSLGPKLRRAANGRHILQAARKRFGSTLSVTDLGS</sequence>
<dbReference type="InterPro" id="IPR037185">
    <property type="entry name" value="EmrE-like"/>
</dbReference>
<organism evidence="9 10">
    <name type="scientific">Durusdinium trenchii</name>
    <dbReference type="NCBI Taxonomy" id="1381693"/>
    <lineage>
        <taxon>Eukaryota</taxon>
        <taxon>Sar</taxon>
        <taxon>Alveolata</taxon>
        <taxon>Dinophyceae</taxon>
        <taxon>Suessiales</taxon>
        <taxon>Symbiodiniaceae</taxon>
        <taxon>Durusdinium</taxon>
    </lineage>
</organism>
<feature type="repeat" description="Pumilio" evidence="6">
    <location>
        <begin position="547"/>
        <end position="584"/>
    </location>
</feature>
<dbReference type="InterPro" id="IPR007271">
    <property type="entry name" value="Nuc_sug_transpt"/>
</dbReference>
<feature type="transmembrane region" description="Helical" evidence="7">
    <location>
        <begin position="238"/>
        <end position="258"/>
    </location>
</feature>
<dbReference type="InterPro" id="IPR001313">
    <property type="entry name" value="Pumilio_RNA-bd_rpt"/>
</dbReference>
<dbReference type="SUPFAM" id="SSF48371">
    <property type="entry name" value="ARM repeat"/>
    <property type="match status" value="1"/>
</dbReference>
<dbReference type="Pfam" id="PF00806">
    <property type="entry name" value="PUF"/>
    <property type="match status" value="6"/>
</dbReference>
<feature type="domain" description="PUM-HD" evidence="8">
    <location>
        <begin position="378"/>
        <end position="738"/>
    </location>
</feature>
<feature type="transmembrane region" description="Helical" evidence="7">
    <location>
        <begin position="110"/>
        <end position="128"/>
    </location>
</feature>
<evidence type="ECO:0000256" key="7">
    <source>
        <dbReference type="SAM" id="Phobius"/>
    </source>
</evidence>
<evidence type="ECO:0000313" key="9">
    <source>
        <dbReference type="EMBL" id="CAK8986545.1"/>
    </source>
</evidence>
<name>A0ABP0H8M7_9DINO</name>
<gene>
    <name evidence="9" type="ORF">SCF082_LOCUS588</name>
</gene>
<dbReference type="SMART" id="SM00025">
    <property type="entry name" value="Pumilio"/>
    <property type="match status" value="7"/>
</dbReference>
<comment type="subcellular location">
    <subcellularLocation>
        <location evidence="1">Membrane</location>
        <topology evidence="1">Multi-pass membrane protein</topology>
    </subcellularLocation>
</comment>
<feature type="transmembrane region" description="Helical" evidence="7">
    <location>
        <begin position="179"/>
        <end position="200"/>
    </location>
</feature>
<evidence type="ECO:0000256" key="6">
    <source>
        <dbReference type="PROSITE-ProRule" id="PRU00317"/>
    </source>
</evidence>
<evidence type="ECO:0000256" key="5">
    <source>
        <dbReference type="ARBA" id="ARBA00023136"/>
    </source>
</evidence>
<keyword evidence="3" id="KW-0677">Repeat</keyword>
<protein>
    <submittedName>
        <fullName evidence="9">Pumilio homolog 1</fullName>
    </submittedName>
</protein>
<evidence type="ECO:0000313" key="10">
    <source>
        <dbReference type="Proteomes" id="UP001642464"/>
    </source>
</evidence>
<feature type="transmembrane region" description="Helical" evidence="7">
    <location>
        <begin position="212"/>
        <end position="231"/>
    </location>
</feature>
<dbReference type="PROSITE" id="PS50303">
    <property type="entry name" value="PUM_HD"/>
    <property type="match status" value="1"/>
</dbReference>
<feature type="transmembrane region" description="Helical" evidence="7">
    <location>
        <begin position="143"/>
        <end position="167"/>
    </location>
</feature>